<dbReference type="InterPro" id="IPR001173">
    <property type="entry name" value="Glyco_trans_2-like"/>
</dbReference>
<dbReference type="EC" id="1.1.1.49" evidence="3"/>
<dbReference type="GO" id="GO:0009051">
    <property type="term" value="P:pentose-phosphate shunt, oxidative branch"/>
    <property type="evidence" value="ECO:0007669"/>
    <property type="project" value="TreeGrafter"/>
</dbReference>
<evidence type="ECO:0000256" key="1">
    <source>
        <dbReference type="ARBA" id="ARBA00004937"/>
    </source>
</evidence>
<dbReference type="GO" id="GO:0005829">
    <property type="term" value="C:cytosol"/>
    <property type="evidence" value="ECO:0007669"/>
    <property type="project" value="TreeGrafter"/>
</dbReference>
<dbReference type="OrthoDB" id="6061622at2759"/>
<keyword evidence="5" id="KW-0521">NADP</keyword>
<comment type="catalytic activity">
    <reaction evidence="8">
        <text>D-glucose 6-phosphate + NADP(+) = 6-phospho-D-glucono-1,5-lactone + NADPH + H(+)</text>
        <dbReference type="Rhea" id="RHEA:15841"/>
        <dbReference type="ChEBI" id="CHEBI:15378"/>
        <dbReference type="ChEBI" id="CHEBI:57783"/>
        <dbReference type="ChEBI" id="CHEBI:57955"/>
        <dbReference type="ChEBI" id="CHEBI:58349"/>
        <dbReference type="ChEBI" id="CHEBI:61548"/>
        <dbReference type="EC" id="1.1.1.49"/>
    </reaction>
    <physiologicalReaction direction="left-to-right" evidence="8">
        <dbReference type="Rhea" id="RHEA:15842"/>
    </physiologicalReaction>
</comment>
<feature type="region of interest" description="Disordered" evidence="9">
    <location>
        <begin position="865"/>
        <end position="972"/>
    </location>
</feature>
<evidence type="ECO:0000259" key="12">
    <source>
        <dbReference type="Pfam" id="PF02781"/>
    </source>
</evidence>
<evidence type="ECO:0000259" key="10">
    <source>
        <dbReference type="Pfam" id="PF00479"/>
    </source>
</evidence>
<evidence type="ECO:0000256" key="2">
    <source>
        <dbReference type="ARBA" id="ARBA00009975"/>
    </source>
</evidence>
<dbReference type="PROSITE" id="PS00069">
    <property type="entry name" value="G6P_DEHYDROGENASE"/>
    <property type="match status" value="1"/>
</dbReference>
<accession>A0A8S3SA90</accession>
<feature type="region of interest" description="Disordered" evidence="9">
    <location>
        <begin position="1182"/>
        <end position="1201"/>
    </location>
</feature>
<evidence type="ECO:0000256" key="8">
    <source>
        <dbReference type="ARBA" id="ARBA00047696"/>
    </source>
</evidence>
<evidence type="ECO:0000313" key="14">
    <source>
        <dbReference type="Proteomes" id="UP000683360"/>
    </source>
</evidence>
<dbReference type="GO" id="GO:0050661">
    <property type="term" value="F:NADP binding"/>
    <property type="evidence" value="ECO:0007669"/>
    <property type="project" value="InterPro"/>
</dbReference>
<feature type="domain" description="Glucose-6-phosphate dehydrogenase C-terminal" evidence="12">
    <location>
        <begin position="697"/>
        <end position="816"/>
    </location>
</feature>
<dbReference type="InterPro" id="IPR029044">
    <property type="entry name" value="Nucleotide-diphossugar_trans"/>
</dbReference>
<keyword evidence="7" id="KW-0119">Carbohydrate metabolism</keyword>
<proteinExistence type="inferred from homology"/>
<evidence type="ECO:0000256" key="7">
    <source>
        <dbReference type="ARBA" id="ARBA00023277"/>
    </source>
</evidence>
<evidence type="ECO:0000256" key="4">
    <source>
        <dbReference type="ARBA" id="ARBA00022526"/>
    </source>
</evidence>
<feature type="region of interest" description="Disordered" evidence="9">
    <location>
        <begin position="1116"/>
        <end position="1135"/>
    </location>
</feature>
<keyword evidence="6 13" id="KW-0560">Oxidoreductase</keyword>
<dbReference type="Proteomes" id="UP000683360">
    <property type="component" value="Unassembled WGS sequence"/>
</dbReference>
<dbReference type="PANTHER" id="PTHR23429">
    <property type="entry name" value="GLUCOSE-6-PHOSPHATE 1-DEHYDROGENASE G6PD"/>
    <property type="match status" value="1"/>
</dbReference>
<feature type="domain" description="Glycosyltransferase 2-like" evidence="11">
    <location>
        <begin position="156"/>
        <end position="288"/>
    </location>
</feature>
<dbReference type="PRINTS" id="PR00079">
    <property type="entry name" value="G6PDHDRGNASE"/>
</dbReference>
<dbReference type="PANTHER" id="PTHR23429:SF0">
    <property type="entry name" value="GLUCOSE-6-PHOSPHATE 1-DEHYDROGENASE"/>
    <property type="match status" value="1"/>
</dbReference>
<organism evidence="13 14">
    <name type="scientific">Mytilus edulis</name>
    <name type="common">Blue mussel</name>
    <dbReference type="NCBI Taxonomy" id="6550"/>
    <lineage>
        <taxon>Eukaryota</taxon>
        <taxon>Metazoa</taxon>
        <taxon>Spiralia</taxon>
        <taxon>Lophotrochozoa</taxon>
        <taxon>Mollusca</taxon>
        <taxon>Bivalvia</taxon>
        <taxon>Autobranchia</taxon>
        <taxon>Pteriomorphia</taxon>
        <taxon>Mytilida</taxon>
        <taxon>Mytiloidea</taxon>
        <taxon>Mytilidae</taxon>
        <taxon>Mytilinae</taxon>
        <taxon>Mytilus</taxon>
    </lineage>
</organism>
<dbReference type="InterPro" id="IPR036291">
    <property type="entry name" value="NAD(P)-bd_dom_sf"/>
</dbReference>
<evidence type="ECO:0000259" key="11">
    <source>
        <dbReference type="Pfam" id="PF00535"/>
    </source>
</evidence>
<dbReference type="Gene3D" id="3.90.550.10">
    <property type="entry name" value="Spore Coat Polysaccharide Biosynthesis Protein SpsA, Chain A"/>
    <property type="match status" value="2"/>
</dbReference>
<dbReference type="Gene3D" id="3.30.360.10">
    <property type="entry name" value="Dihydrodipicolinate Reductase, domain 2"/>
    <property type="match status" value="1"/>
</dbReference>
<feature type="domain" description="Glucose-6-phosphate dehydrogenase NAD-binding" evidence="10">
    <location>
        <begin position="522"/>
        <end position="695"/>
    </location>
</feature>
<comment type="similarity">
    <text evidence="2">Belongs to the glucose-6-phosphate dehydrogenase family.</text>
</comment>
<dbReference type="EMBL" id="CAJPWZ010001473">
    <property type="protein sequence ID" value="CAG2216182.1"/>
    <property type="molecule type" value="Genomic_DNA"/>
</dbReference>
<reference evidence="13" key="1">
    <citation type="submission" date="2021-03" db="EMBL/GenBank/DDBJ databases">
        <authorList>
            <person name="Bekaert M."/>
        </authorList>
    </citation>
    <scope>NUCLEOTIDE SEQUENCE</scope>
</reference>
<dbReference type="SUPFAM" id="SSF53448">
    <property type="entry name" value="Nucleotide-diphospho-sugar transferases"/>
    <property type="match status" value="1"/>
</dbReference>
<dbReference type="InterPro" id="IPR019796">
    <property type="entry name" value="G6P_DH_AS"/>
</dbReference>
<name>A0A8S3SA90_MYTED</name>
<keyword evidence="4" id="KW-0313">Glucose metabolism</keyword>
<dbReference type="SUPFAM" id="SSF51735">
    <property type="entry name" value="NAD(P)-binding Rossmann-fold domains"/>
    <property type="match status" value="1"/>
</dbReference>
<dbReference type="InterPro" id="IPR001282">
    <property type="entry name" value="G6P_DH"/>
</dbReference>
<dbReference type="GO" id="GO:0006006">
    <property type="term" value="P:glucose metabolic process"/>
    <property type="evidence" value="ECO:0007669"/>
    <property type="project" value="UniProtKB-KW"/>
</dbReference>
<dbReference type="InterPro" id="IPR022675">
    <property type="entry name" value="G6P_DH_C"/>
</dbReference>
<keyword evidence="14" id="KW-1185">Reference proteome</keyword>
<protein>
    <recommendedName>
        <fullName evidence="3">glucose-6-phosphate dehydrogenase (NADP(+))</fullName>
        <ecNumber evidence="3">1.1.1.49</ecNumber>
    </recommendedName>
</protein>
<dbReference type="FunFam" id="3.40.50.720:FF:000111">
    <property type="entry name" value="Glucose-6-phosphate 1-dehydrogenase"/>
    <property type="match status" value="1"/>
</dbReference>
<gene>
    <name evidence="13" type="ORF">MEDL_29928</name>
</gene>
<dbReference type="Pfam" id="PF00535">
    <property type="entry name" value="Glycos_transf_2"/>
    <property type="match status" value="1"/>
</dbReference>
<dbReference type="GO" id="GO:0004345">
    <property type="term" value="F:glucose-6-phosphate dehydrogenase activity"/>
    <property type="evidence" value="ECO:0007669"/>
    <property type="project" value="UniProtKB-EC"/>
</dbReference>
<sequence length="1376" mass="153687">MLLCIAIKKYKYLTWKLFLIWLVVLSLLQTVYILQLQRCVERKKCHINQLDRNIERSSNISGLGNQLDYRKRKTIDNHVPKEMMRPYGPGEMGNGVRINLTLLSPKDKKIYDEGIKKHRMNIYVSDLISVHRTLDPNMVDPRCKSIIYNENLDPCTVIIPFRDEAWSLLIRTVHSVLDRTPHTILEEIMLVDDGSLEDDLKYRLDLYVSYLPKVRIMRLQKSLGKMAACQKAVDLVKTTHFALLDSHSEVYEGWLQPLLQRLTENPKLLVTPMVGNIYSSTIPGHQGNAFAVNTNFFMQLGGFDPGMKVWEPYRWNSCLRTSMKWRKEIAEFKTSNQYRVAEVWMDEYKHLLFERDGNYTFQTGDVSERKKIRKRNKCKSFKYFLDHIQEIVHFYIPDNLKASGAFWEWSADKEIRHGVDCLVSTGKDGVGNEKCSFNKIVQWEYRQFSDTEINVQAIQKELEKQRGLKCDTPTFRETEVDILLPVADEYLRKMAVQGKVDMLSILRDELAYEGGAASHVFVVLGASGDLAKKKIYPTLWWLFRDGLLPPKTYFIGYSRSKLTVDDIKKKALPFMKVKNGEEQKVEQFFKINEYIAGSYDSPGDFSKLNKAIEQKGSCNRLFYLALPPTVYESVTLNLKATCMSKSDKWTRVIVEKPFGKDLESSNRLSNHLSALFKEEELYRIDHYLGKEMVQNLMVLRFANRIFSPVWNRDGIASVVISFKEPFGTQGRGGYFDEFGIIRDVMQNHLMQILTLVAMEKPPTTNAEDIRNEKVKVLKSIQPVDIKDTVLGQYVGKPGGKGDEAQGYLDDPTVPKGNCHTIVSRYKGYSFRPVCRGKPGGKGDETQGYLDDPTVPKVDIKDTVLGQYVGKPGGKGDETQGYLDDPTVPKVDIKDTVLGQYVGKPGGKGDETQGYLDDPTVPKVDIKDTVLGQYVGKPGGKGDEAQGYLDDPTVPKGKPGGKGDEAQGYLDDPTVPKGNCYTIVIVTPQSVDIKDTVLGQYVGKPGGKGDEAQGYLDDPTVPKGNCHTTVSRYKGYSFRPVIVTPQSVDIKDTVLGQYLGKPGGKGDETQGYLDDPTVPKGQYVGKPGGKGDEAQGYLDDPTVPKVDIKDTVLGQYVGKPGGKGDETQGYLDDPTVPKVDIKDTVLGQYVGKPGGKGDEAQGYLDDPTIPKVDIKDTVLGQYVGKPGGKGDEAQGYLDDPTVPKVDIKDTVLGQYVGKPGGKGDEAQGYLDDPTVPKGQYVGKPGGKGDEAQGYLDDPTVPKVDIKDTVLGQYVGKPGGKGDETQGYLDDLLFLKSQYVGKPGGKGDETQGYLDDLLFLKVIVTPVSRYKGYSKPGGKGYRGQYETQGYLDDPTVPKGNCHTIVSRYKGYSFRPVCR</sequence>
<evidence type="ECO:0000256" key="9">
    <source>
        <dbReference type="SAM" id="MobiDB-lite"/>
    </source>
</evidence>
<evidence type="ECO:0000256" key="5">
    <source>
        <dbReference type="ARBA" id="ARBA00022857"/>
    </source>
</evidence>
<dbReference type="InterPro" id="IPR022674">
    <property type="entry name" value="G6P_DH_NAD-bd"/>
</dbReference>
<dbReference type="SUPFAM" id="SSF55347">
    <property type="entry name" value="Glyceraldehyde-3-phosphate dehydrogenase-like, C-terminal domain"/>
    <property type="match status" value="1"/>
</dbReference>
<comment type="pathway">
    <text evidence="1">Carbohydrate degradation; pentose phosphate pathway; D-ribulose 5-phosphate from D-glucose 6-phosphate (oxidative stage): step 1/3.</text>
</comment>
<evidence type="ECO:0000256" key="6">
    <source>
        <dbReference type="ARBA" id="ARBA00023002"/>
    </source>
</evidence>
<feature type="region of interest" description="Disordered" evidence="9">
    <location>
        <begin position="1060"/>
        <end position="1102"/>
    </location>
</feature>
<dbReference type="Pfam" id="PF02781">
    <property type="entry name" value="G6PD_C"/>
    <property type="match status" value="1"/>
</dbReference>
<dbReference type="Gene3D" id="3.40.50.720">
    <property type="entry name" value="NAD(P)-binding Rossmann-like Domain"/>
    <property type="match status" value="1"/>
</dbReference>
<comment type="caution">
    <text evidence="13">The sequence shown here is derived from an EMBL/GenBank/DDBJ whole genome shotgun (WGS) entry which is preliminary data.</text>
</comment>
<feature type="region of interest" description="Disordered" evidence="9">
    <location>
        <begin position="1148"/>
        <end position="1167"/>
    </location>
</feature>
<dbReference type="Pfam" id="PF00479">
    <property type="entry name" value="G6PD_N"/>
    <property type="match status" value="1"/>
</dbReference>
<evidence type="ECO:0000313" key="13">
    <source>
        <dbReference type="EMBL" id="CAG2216182.1"/>
    </source>
</evidence>
<feature type="region of interest" description="Disordered" evidence="9">
    <location>
        <begin position="1214"/>
        <end position="1259"/>
    </location>
</feature>
<evidence type="ECO:0000256" key="3">
    <source>
        <dbReference type="ARBA" id="ARBA00013019"/>
    </source>
</evidence>